<keyword evidence="1" id="KW-0472">Membrane</keyword>
<keyword evidence="1" id="KW-0812">Transmembrane</keyword>
<dbReference type="Proteomes" id="UP001193389">
    <property type="component" value="Chromosome"/>
</dbReference>
<reference evidence="2" key="1">
    <citation type="journal article" date="2020" name="Int. J. Syst. Evol. Microbiol.">
        <title>Aquipluma nitroreducens gen. nov. sp. nov., a novel facultatively anaerobic bacterium isolated from a freshwater lake.</title>
        <authorList>
            <person name="Watanabe M."/>
            <person name="Kojima H."/>
            <person name="Fukui M."/>
        </authorList>
    </citation>
    <scope>NUCLEOTIDE SEQUENCE</scope>
    <source>
        <strain evidence="2">MeG22</strain>
    </source>
</reference>
<name>A0A5K7S975_9BACT</name>
<keyword evidence="1" id="KW-1133">Transmembrane helix</keyword>
<gene>
    <name evidence="2" type="ORF">AQPE_2281</name>
</gene>
<dbReference type="KEGG" id="anf:AQPE_2281"/>
<feature type="transmembrane region" description="Helical" evidence="1">
    <location>
        <begin position="117"/>
        <end position="137"/>
    </location>
</feature>
<dbReference type="EMBL" id="AP018694">
    <property type="protein sequence ID" value="BBE18121.1"/>
    <property type="molecule type" value="Genomic_DNA"/>
</dbReference>
<keyword evidence="3" id="KW-1185">Reference proteome</keyword>
<accession>A0A5K7S975</accession>
<dbReference type="AlphaFoldDB" id="A0A5K7S975"/>
<dbReference type="RefSeq" id="WP_318351052.1">
    <property type="nucleotide sequence ID" value="NZ_AP018694.1"/>
</dbReference>
<proteinExistence type="predicted"/>
<organism evidence="2 3">
    <name type="scientific">Aquipluma nitroreducens</name>
    <dbReference type="NCBI Taxonomy" id="2010828"/>
    <lineage>
        <taxon>Bacteria</taxon>
        <taxon>Pseudomonadati</taxon>
        <taxon>Bacteroidota</taxon>
        <taxon>Bacteroidia</taxon>
        <taxon>Marinilabiliales</taxon>
        <taxon>Prolixibacteraceae</taxon>
        <taxon>Aquipluma</taxon>
    </lineage>
</organism>
<protein>
    <submittedName>
        <fullName evidence="2">Adenylate cyclase</fullName>
    </submittedName>
</protein>
<evidence type="ECO:0000313" key="3">
    <source>
        <dbReference type="Proteomes" id="UP001193389"/>
    </source>
</evidence>
<evidence type="ECO:0000256" key="1">
    <source>
        <dbReference type="SAM" id="Phobius"/>
    </source>
</evidence>
<sequence length="390" mass="45368">MTDHRKISQTLEKLLSSKTFSKPGVYRDLLNYLVNCSLKGETPKEQQIALDVFGKKADQEKELNVRVYILNLRNKLKEYYQNEGKDDTVILQIPKGKYLVEFKFQTYKSFKRSLEKYSLGLFISGFVLIIIAFILILNTDKFRQPKQAIWKGFLKPNYPILIVLGDHYFFTDSIATGRLGASRDTRINSNEDLDDYLKIHPEQIDKIRKSNTTYINRQAPLGLFTIMKMFGGGVANVEMKYSSQLRWEDTRNKHLIFIGSIKTLQFLKPTLERVGLKYDLQHSSFTYQTADSTLFFDNRSENYLDHEYASLIHFCAKDGRKVLFLLSDADVGNIAAMKYLTDKKNSDFQEKENEQNYKAVFEVKGQDLTDFKVDLIRIDPIKENISEIWP</sequence>
<evidence type="ECO:0000313" key="2">
    <source>
        <dbReference type="EMBL" id="BBE18121.1"/>
    </source>
</evidence>